<dbReference type="OrthoDB" id="3184250at2759"/>
<evidence type="ECO:0000256" key="3">
    <source>
        <dbReference type="ARBA" id="ARBA00023204"/>
    </source>
</evidence>
<dbReference type="EMBL" id="NBII01000008">
    <property type="protein sequence ID" value="PAV16706.1"/>
    <property type="molecule type" value="Genomic_DNA"/>
</dbReference>
<dbReference type="CDD" id="cd22285">
    <property type="entry name" value="HD_XLF_N"/>
    <property type="match status" value="1"/>
</dbReference>
<name>A0A286UAY3_9AGAM</name>
<gene>
    <name evidence="7" type="ORF">PNOK_0832600</name>
</gene>
<reference evidence="7 8" key="1">
    <citation type="journal article" date="2017" name="Mol. Ecol.">
        <title>Comparative and population genomic landscape of Phellinus noxius: A hypervariable fungus causing root rot in trees.</title>
        <authorList>
            <person name="Chung C.L."/>
            <person name="Lee T.J."/>
            <person name="Akiba M."/>
            <person name="Lee H.H."/>
            <person name="Kuo T.H."/>
            <person name="Liu D."/>
            <person name="Ke H.M."/>
            <person name="Yokoi T."/>
            <person name="Roa M.B."/>
            <person name="Lu M.J."/>
            <person name="Chang Y.Y."/>
            <person name="Ann P.J."/>
            <person name="Tsai J.N."/>
            <person name="Chen C.Y."/>
            <person name="Tzean S.S."/>
            <person name="Ota Y."/>
            <person name="Hattori T."/>
            <person name="Sahashi N."/>
            <person name="Liou R.F."/>
            <person name="Kikuchi T."/>
            <person name="Tsai I.J."/>
        </authorList>
    </citation>
    <scope>NUCLEOTIDE SEQUENCE [LARGE SCALE GENOMIC DNA]</scope>
    <source>
        <strain evidence="7 8">FFPRI411160</strain>
    </source>
</reference>
<keyword evidence="8" id="KW-1185">Reference proteome</keyword>
<comment type="subcellular location">
    <subcellularLocation>
        <location evidence="1">Nucleus</location>
    </subcellularLocation>
</comment>
<dbReference type="AlphaFoldDB" id="A0A286UAY3"/>
<dbReference type="Proteomes" id="UP000217199">
    <property type="component" value="Unassembled WGS sequence"/>
</dbReference>
<accession>A0A286UAY3</accession>
<dbReference type="InParanoid" id="A0A286UAY3"/>
<protein>
    <recommendedName>
        <fullName evidence="6">XLF-like N-terminal domain-containing protein</fullName>
    </recommendedName>
</protein>
<evidence type="ECO:0000256" key="5">
    <source>
        <dbReference type="SAM" id="MobiDB-lite"/>
    </source>
</evidence>
<keyword evidence="3" id="KW-0234">DNA repair</keyword>
<feature type="compositionally biased region" description="Polar residues" evidence="5">
    <location>
        <begin position="342"/>
        <end position="352"/>
    </location>
</feature>
<organism evidence="7 8">
    <name type="scientific">Pyrrhoderma noxium</name>
    <dbReference type="NCBI Taxonomy" id="2282107"/>
    <lineage>
        <taxon>Eukaryota</taxon>
        <taxon>Fungi</taxon>
        <taxon>Dikarya</taxon>
        <taxon>Basidiomycota</taxon>
        <taxon>Agaricomycotina</taxon>
        <taxon>Agaricomycetes</taxon>
        <taxon>Hymenochaetales</taxon>
        <taxon>Hymenochaetaceae</taxon>
        <taxon>Pyrrhoderma</taxon>
    </lineage>
</organism>
<feature type="compositionally biased region" description="Basic and acidic residues" evidence="5">
    <location>
        <begin position="276"/>
        <end position="285"/>
    </location>
</feature>
<evidence type="ECO:0000313" key="7">
    <source>
        <dbReference type="EMBL" id="PAV16706.1"/>
    </source>
</evidence>
<dbReference type="GO" id="GO:0006303">
    <property type="term" value="P:double-strand break repair via nonhomologous end joining"/>
    <property type="evidence" value="ECO:0007669"/>
    <property type="project" value="UniProtKB-ARBA"/>
</dbReference>
<evidence type="ECO:0000256" key="1">
    <source>
        <dbReference type="ARBA" id="ARBA00004123"/>
    </source>
</evidence>
<evidence type="ECO:0000256" key="2">
    <source>
        <dbReference type="ARBA" id="ARBA00022763"/>
    </source>
</evidence>
<dbReference type="InterPro" id="IPR015381">
    <property type="entry name" value="XLF-like_N"/>
</dbReference>
<keyword evidence="2" id="KW-0227">DNA damage</keyword>
<dbReference type="InterPro" id="IPR038051">
    <property type="entry name" value="XRCC4-like_N_sf"/>
</dbReference>
<evidence type="ECO:0000256" key="4">
    <source>
        <dbReference type="ARBA" id="ARBA00023242"/>
    </source>
</evidence>
<keyword evidence="4" id="KW-0539">Nucleus</keyword>
<dbReference type="GO" id="GO:0005634">
    <property type="term" value="C:nucleus"/>
    <property type="evidence" value="ECO:0007669"/>
    <property type="project" value="UniProtKB-SubCell"/>
</dbReference>
<feature type="region of interest" description="Disordered" evidence="5">
    <location>
        <begin position="268"/>
        <end position="406"/>
    </location>
</feature>
<evidence type="ECO:0000313" key="8">
    <source>
        <dbReference type="Proteomes" id="UP000217199"/>
    </source>
</evidence>
<comment type="caution">
    <text evidence="7">The sequence shown here is derived from an EMBL/GenBank/DDBJ whole genome shotgun (WGS) entry which is preliminary data.</text>
</comment>
<proteinExistence type="predicted"/>
<dbReference type="Gene3D" id="2.170.210.10">
    <property type="entry name" value="DNA double-strand break repair and VJ recombination XRCC4, N-terminal"/>
    <property type="match status" value="1"/>
</dbReference>
<evidence type="ECO:0000259" key="6">
    <source>
        <dbReference type="Pfam" id="PF09302"/>
    </source>
</evidence>
<dbReference type="Pfam" id="PF09302">
    <property type="entry name" value="XLF"/>
    <property type="match status" value="1"/>
</dbReference>
<feature type="domain" description="XLF-like N-terminal" evidence="6">
    <location>
        <begin position="17"/>
        <end position="128"/>
    </location>
</feature>
<sequence>MENFTDEHSSLLLTKEWLVKVDPSHSIPYLIKFGASSDNSYQVVLITDTKTVWAEVLTEKQVLRRWRNCNATLPIAASNNLVPQLYKLLSSAHTPGGLNDADFEIVDSKDADLALEFDFENFKWRWDTYLLGPKTSAELISKHLIFPFISLTHISFNSADSVSELDGADLEKTVDKVCRIARRGLDTHVKQTMMRPKISSSLQRISALFNLSSELPSIKTEHDPPDLETEFKTLKLSLSNSNSEAEDQSTRATETIPVEIHQIEALESQVASSAKPNEDSSHNNADESSVTESDSGDPEHDDLFSPMLQRENLNKPTTLDEDEASSLQKSKKSDSPVPGPSIINSDSETSPPQKRVRTKAVKPSTDSDSDSEEREKNPYVPPGGSRGGKSVGRGVRQPIKRGAKRF</sequence>